<proteinExistence type="predicted"/>
<dbReference type="EMBL" id="JBBPBN010000022">
    <property type="protein sequence ID" value="KAK9011723.1"/>
    <property type="molecule type" value="Genomic_DNA"/>
</dbReference>
<organism evidence="1 2">
    <name type="scientific">Hibiscus sabdariffa</name>
    <name type="common">roselle</name>
    <dbReference type="NCBI Taxonomy" id="183260"/>
    <lineage>
        <taxon>Eukaryota</taxon>
        <taxon>Viridiplantae</taxon>
        <taxon>Streptophyta</taxon>
        <taxon>Embryophyta</taxon>
        <taxon>Tracheophyta</taxon>
        <taxon>Spermatophyta</taxon>
        <taxon>Magnoliopsida</taxon>
        <taxon>eudicotyledons</taxon>
        <taxon>Gunneridae</taxon>
        <taxon>Pentapetalae</taxon>
        <taxon>rosids</taxon>
        <taxon>malvids</taxon>
        <taxon>Malvales</taxon>
        <taxon>Malvaceae</taxon>
        <taxon>Malvoideae</taxon>
        <taxon>Hibiscus</taxon>
    </lineage>
</organism>
<gene>
    <name evidence="1" type="ORF">V6N11_039806</name>
</gene>
<name>A0ABR2RFY2_9ROSI</name>
<dbReference type="Proteomes" id="UP001396334">
    <property type="component" value="Unassembled WGS sequence"/>
</dbReference>
<protein>
    <recommendedName>
        <fullName evidence="3">Transmembrane protein</fullName>
    </recommendedName>
</protein>
<sequence>MRPNKLHTFILKNVSDTNAFAKSEQPCTATIADSPMEPTLSVGGAAHRCRRIICGLGVVDSPSRGTPSVSIRVFGMDLDERWLRVGCGVGFSCLFMSCLKEFRRVEPKILKERWMLTGILLWLFVWKIKVCIWESGDHDGEGFQALTVGYCPPTLFFTHGKLGSRWLGMLFRSLKGHPSLSACPGFIWIFCIKSYA</sequence>
<comment type="caution">
    <text evidence="1">The sequence shown here is derived from an EMBL/GenBank/DDBJ whole genome shotgun (WGS) entry which is preliminary data.</text>
</comment>
<evidence type="ECO:0000313" key="1">
    <source>
        <dbReference type="EMBL" id="KAK9011723.1"/>
    </source>
</evidence>
<evidence type="ECO:0008006" key="3">
    <source>
        <dbReference type="Google" id="ProtNLM"/>
    </source>
</evidence>
<reference evidence="1 2" key="1">
    <citation type="journal article" date="2024" name="G3 (Bethesda)">
        <title>Genome assembly of Hibiscus sabdariffa L. provides insights into metabolisms of medicinal natural products.</title>
        <authorList>
            <person name="Kim T."/>
        </authorList>
    </citation>
    <scope>NUCLEOTIDE SEQUENCE [LARGE SCALE GENOMIC DNA]</scope>
    <source>
        <strain evidence="1">TK-2024</strain>
        <tissue evidence="1">Old leaves</tissue>
    </source>
</reference>
<keyword evidence="2" id="KW-1185">Reference proteome</keyword>
<accession>A0ABR2RFY2</accession>
<evidence type="ECO:0000313" key="2">
    <source>
        <dbReference type="Proteomes" id="UP001396334"/>
    </source>
</evidence>